<proteinExistence type="predicted"/>
<sequence>MANLGEKGDSAGLAQTEPNAVARKMNRWKTCDLVASIPTTLDAHLYISTTYVVNANANAPKGIVKRGDAWIGDGMRGQTAVG</sequence>
<dbReference type="AlphaFoldDB" id="A0A2N7VKW2"/>
<name>A0A2N7VKW2_9BURK</name>
<dbReference type="EMBL" id="PNYB01000028">
    <property type="protein sequence ID" value="PMS17777.1"/>
    <property type="molecule type" value="Genomic_DNA"/>
</dbReference>
<dbReference type="Proteomes" id="UP000235347">
    <property type="component" value="Unassembled WGS sequence"/>
</dbReference>
<reference evidence="1 2" key="1">
    <citation type="submission" date="2018-01" db="EMBL/GenBank/DDBJ databases">
        <title>Whole genome analyses suggest that Burkholderia sensu lato contains two further novel genera in the rhizoxinica-symbiotica group Mycetohabitans gen. nov., and Trinickia gen. nov.: implications for the evolution of diazotrophy and nodulation in the Burkholderiaceae.</title>
        <authorList>
            <person name="Estrada-de los Santos P."/>
            <person name="Palmer M."/>
            <person name="Chavez-Ramirez B."/>
            <person name="Beukes C."/>
            <person name="Steenkamp E.T."/>
            <person name="Hirsch A.M."/>
            <person name="Manyaka P."/>
            <person name="Maluk M."/>
            <person name="Lafos M."/>
            <person name="Crook M."/>
            <person name="Gross E."/>
            <person name="Simon M.F."/>
            <person name="Bueno dos Reis Junior F."/>
            <person name="Poole P.S."/>
            <person name="Venter S.N."/>
            <person name="James E.K."/>
        </authorList>
    </citation>
    <scope>NUCLEOTIDE SEQUENCE [LARGE SCALE GENOMIC DNA]</scope>
    <source>
        <strain evidence="1 2">GP25-8</strain>
    </source>
</reference>
<protein>
    <submittedName>
        <fullName evidence="1">Uncharacterized protein</fullName>
    </submittedName>
</protein>
<evidence type="ECO:0000313" key="1">
    <source>
        <dbReference type="EMBL" id="PMS17777.1"/>
    </source>
</evidence>
<evidence type="ECO:0000313" key="2">
    <source>
        <dbReference type="Proteomes" id="UP000235347"/>
    </source>
</evidence>
<keyword evidence="2" id="KW-1185">Reference proteome</keyword>
<comment type="caution">
    <text evidence="1">The sequence shown here is derived from an EMBL/GenBank/DDBJ whole genome shotgun (WGS) entry which is preliminary data.</text>
</comment>
<accession>A0A2N7VKW2</accession>
<organism evidence="1 2">
    <name type="scientific">Trinickia soli</name>
    <dbReference type="NCBI Taxonomy" id="380675"/>
    <lineage>
        <taxon>Bacteria</taxon>
        <taxon>Pseudomonadati</taxon>
        <taxon>Pseudomonadota</taxon>
        <taxon>Betaproteobacteria</taxon>
        <taxon>Burkholderiales</taxon>
        <taxon>Burkholderiaceae</taxon>
        <taxon>Trinickia</taxon>
    </lineage>
</organism>
<gene>
    <name evidence="1" type="ORF">C0Z19_24070</name>
</gene>